<dbReference type="PROSITE" id="PS51257">
    <property type="entry name" value="PROKAR_LIPOPROTEIN"/>
    <property type="match status" value="1"/>
</dbReference>
<dbReference type="Gene3D" id="3.30.1050.10">
    <property type="entry name" value="SCP2 sterol-binding domain"/>
    <property type="match status" value="1"/>
</dbReference>
<comment type="caution">
    <text evidence="7">The sequence shown here is derived from an EMBL/GenBank/DDBJ whole genome shotgun (WGS) entry which is preliminary data.</text>
</comment>
<dbReference type="STRING" id="1280947.HY30_02770"/>
<keyword evidence="2" id="KW-0378">Hydrolase</keyword>
<dbReference type="OrthoDB" id="7253658at2"/>
<dbReference type="InterPro" id="IPR052195">
    <property type="entry name" value="Bact_Alkyl/Aryl-Sulfatase"/>
</dbReference>
<dbReference type="PANTHER" id="PTHR43223:SF1">
    <property type="entry name" value="ALKYL_ARYL-SULFATASE BDS1"/>
    <property type="match status" value="1"/>
</dbReference>
<dbReference type="SUPFAM" id="SSF55718">
    <property type="entry name" value="SCP-like"/>
    <property type="match status" value="1"/>
</dbReference>
<dbReference type="InterPro" id="IPR036527">
    <property type="entry name" value="SCP2_sterol-bd_dom_sf"/>
</dbReference>
<dbReference type="InterPro" id="IPR001279">
    <property type="entry name" value="Metallo-B-lactamas"/>
</dbReference>
<dbReference type="EMBL" id="AWFG01000001">
    <property type="protein sequence ID" value="KCZ61282.1"/>
    <property type="molecule type" value="Genomic_DNA"/>
</dbReference>
<dbReference type="InterPro" id="IPR038536">
    <property type="entry name" value="Alkyl/aryl-sulf_dimr_sf"/>
</dbReference>
<dbReference type="InterPro" id="IPR036866">
    <property type="entry name" value="RibonucZ/Hydroxyglut_hydro"/>
</dbReference>
<accession>A0A062UU10</accession>
<dbReference type="SUPFAM" id="SSF56281">
    <property type="entry name" value="Metallo-hydrolase/oxidoreductase"/>
    <property type="match status" value="1"/>
</dbReference>
<dbReference type="AlphaFoldDB" id="A0A062UU10"/>
<gene>
    <name evidence="7" type="ORF">HY30_02770</name>
</gene>
<dbReference type="eggNOG" id="COG2015">
    <property type="taxonomic scope" value="Bacteria"/>
</dbReference>
<sequence length="670" mass="72369">MRHRMISLCAIALSACASQATAPEALAPETPAAPAVPAPPEAGVATEATREANAALAARLPLDEQSDVEDAARGRIAYIDAPAILAEDGHVVWAIPQFDFLKGDAPDTVNPSLWRQSRLAAEHGLFEVGDGIWQVRGYDLSVMSVIEGKTGWIIVDPLTSTETASAALKLVNDTLGERPVTGLLYTHSHADHFGGARGVLTEEDAKARNVPIMAPVGFLEHAVSENLIAGNQMSRRSTFMFGNTIPRSPTAHVGSGLGPGLPQGTISLIAPTEEISGRGTQRVIDGVTFEFIDAAGTEAPAEFMFYLPEKRALCTAEVVTATFHNLLTPRGAKVRDALGWSRAIDYVLETYGNKADVVFASHHWPTWGEENVDTLLEGQRDIYRYVHDQTLRNANAGATMTEAAEAVTEPAFESKPDAFNTRGYYGTLNHNAKAVYQYYFGWWGGVPAEYYELPHVVTAARYVEAMGGLDATLAVGAKAFEAGDYRWAAEVFNHAVFAEPESETARNWLAATYEQLGFQAESGAWRSYFLVGASELRNGIPSLGNPQLGNPEFLRAVKSIDLMDSLAARFNPAKMTAEPFAVNLVFPDRDEALTLHLGKSVLVPREGSVEDAAVTLTMDRSVFDLVLLGRTTLPEQLESGAASVSGNPAMLQAFFGTLDRPDFWFPVVTP</sequence>
<name>A0A062UU10_9PROT</name>
<feature type="chain" id="PRO_5001619496" description="Metallo-beta-lactamase domain-containing protein" evidence="5">
    <location>
        <begin position="23"/>
        <end position="670"/>
    </location>
</feature>
<dbReference type="CDD" id="cd07710">
    <property type="entry name" value="arylsulfatase_Sdsa1-like_MBL-fold"/>
    <property type="match status" value="1"/>
</dbReference>
<reference evidence="7 8" key="1">
    <citation type="journal article" date="2014" name="Antonie Van Leeuwenhoek">
        <title>Hyphomonas beringensis sp. nov. and Hyphomonas chukchiensis sp. nov., isolated from surface seawater of the Bering Sea and Chukchi Sea.</title>
        <authorList>
            <person name="Li C."/>
            <person name="Lai Q."/>
            <person name="Li G."/>
            <person name="Dong C."/>
            <person name="Wang J."/>
            <person name="Liao Y."/>
            <person name="Shao Z."/>
        </authorList>
    </citation>
    <scope>NUCLEOTIDE SEQUENCE [LARGE SCALE GENOMIC DNA]</scope>
    <source>
        <strain evidence="7 8">BH-BN04-4</strain>
    </source>
</reference>
<keyword evidence="5" id="KW-0732">Signal</keyword>
<keyword evidence="1" id="KW-0479">Metal-binding</keyword>
<evidence type="ECO:0000256" key="2">
    <source>
        <dbReference type="ARBA" id="ARBA00022801"/>
    </source>
</evidence>
<dbReference type="GO" id="GO:0018741">
    <property type="term" value="F:linear primary-alkylsulfatase activity"/>
    <property type="evidence" value="ECO:0007669"/>
    <property type="project" value="InterPro"/>
</dbReference>
<dbReference type="GO" id="GO:0046983">
    <property type="term" value="F:protein dimerization activity"/>
    <property type="evidence" value="ECO:0007669"/>
    <property type="project" value="InterPro"/>
</dbReference>
<dbReference type="InterPro" id="IPR029229">
    <property type="entry name" value="Alkyl_sulf_C"/>
</dbReference>
<dbReference type="Proteomes" id="UP000027190">
    <property type="component" value="Unassembled WGS sequence"/>
</dbReference>
<evidence type="ECO:0000256" key="1">
    <source>
        <dbReference type="ARBA" id="ARBA00022723"/>
    </source>
</evidence>
<keyword evidence="8" id="KW-1185">Reference proteome</keyword>
<feature type="domain" description="Metallo-beta-lactamase" evidence="6">
    <location>
        <begin position="140"/>
        <end position="362"/>
    </location>
</feature>
<evidence type="ECO:0000313" key="8">
    <source>
        <dbReference type="Proteomes" id="UP000027190"/>
    </source>
</evidence>
<dbReference type="SMART" id="SM00849">
    <property type="entry name" value="Lactamase_B"/>
    <property type="match status" value="1"/>
</dbReference>
<dbReference type="Pfam" id="PF14864">
    <property type="entry name" value="Alkyl_sulf_C"/>
    <property type="match status" value="1"/>
</dbReference>
<dbReference type="Pfam" id="PF14863">
    <property type="entry name" value="Alkyl_sulf_dimr"/>
    <property type="match status" value="1"/>
</dbReference>
<dbReference type="PANTHER" id="PTHR43223">
    <property type="entry name" value="ALKYL/ARYL-SULFATASE"/>
    <property type="match status" value="1"/>
</dbReference>
<dbReference type="GO" id="GO:0046872">
    <property type="term" value="F:metal ion binding"/>
    <property type="evidence" value="ECO:0007669"/>
    <property type="project" value="UniProtKB-KW"/>
</dbReference>
<keyword evidence="3" id="KW-0862">Zinc</keyword>
<dbReference type="InterPro" id="IPR029228">
    <property type="entry name" value="Alkyl_sulf_dimr"/>
</dbReference>
<evidence type="ECO:0000259" key="6">
    <source>
        <dbReference type="SMART" id="SM00849"/>
    </source>
</evidence>
<dbReference type="PATRIC" id="fig|1280947.3.peg.546"/>
<comment type="similarity">
    <text evidence="4">Belongs to the metallo-beta-lactamase superfamily. Type III sulfatase family.</text>
</comment>
<organism evidence="7 8">
    <name type="scientific">Hyphomonas chukchiensis</name>
    <dbReference type="NCBI Taxonomy" id="1280947"/>
    <lineage>
        <taxon>Bacteria</taxon>
        <taxon>Pseudomonadati</taxon>
        <taxon>Pseudomonadota</taxon>
        <taxon>Alphaproteobacteria</taxon>
        <taxon>Hyphomonadales</taxon>
        <taxon>Hyphomonadaceae</taxon>
        <taxon>Hyphomonas</taxon>
    </lineage>
</organism>
<protein>
    <recommendedName>
        <fullName evidence="6">Metallo-beta-lactamase domain-containing protein</fullName>
    </recommendedName>
</protein>
<evidence type="ECO:0000313" key="7">
    <source>
        <dbReference type="EMBL" id="KCZ61282.1"/>
    </source>
</evidence>
<evidence type="ECO:0000256" key="3">
    <source>
        <dbReference type="ARBA" id="ARBA00022833"/>
    </source>
</evidence>
<dbReference type="Pfam" id="PF00753">
    <property type="entry name" value="Lactamase_B"/>
    <property type="match status" value="1"/>
</dbReference>
<dbReference type="Gene3D" id="3.60.15.30">
    <property type="entry name" value="Metallo-beta-lactamase domain"/>
    <property type="match status" value="1"/>
</dbReference>
<proteinExistence type="inferred from homology"/>
<evidence type="ECO:0000256" key="4">
    <source>
        <dbReference type="ARBA" id="ARBA00033751"/>
    </source>
</evidence>
<dbReference type="FunFam" id="3.60.15.30:FF:000001">
    <property type="entry name" value="Alkyl/aryl-sulfatase BDS1"/>
    <property type="match status" value="1"/>
</dbReference>
<dbReference type="InterPro" id="IPR044097">
    <property type="entry name" value="Bds1/SdsA1_MBL-fold"/>
</dbReference>
<dbReference type="GO" id="GO:0018909">
    <property type="term" value="P:dodecyl sulfate metabolic process"/>
    <property type="evidence" value="ECO:0007669"/>
    <property type="project" value="InterPro"/>
</dbReference>
<dbReference type="RefSeq" id="WP_051614687.1">
    <property type="nucleotide sequence ID" value="NZ_AWFG01000001.1"/>
</dbReference>
<evidence type="ECO:0000256" key="5">
    <source>
        <dbReference type="SAM" id="SignalP"/>
    </source>
</evidence>
<dbReference type="Gene3D" id="1.25.40.880">
    <property type="entry name" value="Alkyl sulfatase, dimerisation domain"/>
    <property type="match status" value="1"/>
</dbReference>
<feature type="signal peptide" evidence="5">
    <location>
        <begin position="1"/>
        <end position="22"/>
    </location>
</feature>